<protein>
    <recommendedName>
        <fullName evidence="4">Lysophospholipase L1</fullName>
    </recommendedName>
</protein>
<sequence>MKKIALIIVVFGLFLCSNQGFAQVKKDTLRVLFVGNSYTYYQNLAQVVSIISDSTKTKLITKKSTIGGAYLSEHWHGKRGLKTKDIIKNGRFDIVVLQEFSMGAIENPDSAYKYMKLFCQFVKENGAKPYLYQTWAREKVPHYQEQINKLYAKAAADNKAELVPVGNAWALAKQLRPNFVLYHNDGSHPSDLGTFLTACVFVKTITHELPANLPNVYSTLDINKESLILLNLDQLDVVFCKKVAQSF</sequence>
<gene>
    <name evidence="2" type="ORF">SAMN05421780_10422</name>
</gene>
<dbReference type="Proteomes" id="UP000199514">
    <property type="component" value="Unassembled WGS sequence"/>
</dbReference>
<dbReference type="RefSeq" id="WP_091510411.1">
    <property type="nucleotide sequence ID" value="NZ_FOLE01000004.1"/>
</dbReference>
<name>A0A1I1HMR4_9BACT</name>
<dbReference type="EMBL" id="FOLE01000004">
    <property type="protein sequence ID" value="SFC25141.1"/>
    <property type="molecule type" value="Genomic_DNA"/>
</dbReference>
<keyword evidence="3" id="KW-1185">Reference proteome</keyword>
<accession>A0A1I1HMR4</accession>
<dbReference type="InterPro" id="IPR036514">
    <property type="entry name" value="SGNH_hydro_sf"/>
</dbReference>
<feature type="signal peptide" evidence="1">
    <location>
        <begin position="1"/>
        <end position="22"/>
    </location>
</feature>
<keyword evidence="1" id="KW-0732">Signal</keyword>
<feature type="chain" id="PRO_5011589006" description="Lysophospholipase L1" evidence="1">
    <location>
        <begin position="23"/>
        <end position="247"/>
    </location>
</feature>
<evidence type="ECO:0000313" key="3">
    <source>
        <dbReference type="Proteomes" id="UP000199514"/>
    </source>
</evidence>
<organism evidence="2 3">
    <name type="scientific">Flexibacter flexilis DSM 6793</name>
    <dbReference type="NCBI Taxonomy" id="927664"/>
    <lineage>
        <taxon>Bacteria</taxon>
        <taxon>Pseudomonadati</taxon>
        <taxon>Bacteroidota</taxon>
        <taxon>Cytophagia</taxon>
        <taxon>Cytophagales</taxon>
        <taxon>Flexibacteraceae</taxon>
        <taxon>Flexibacter</taxon>
    </lineage>
</organism>
<dbReference type="SUPFAM" id="SSF52266">
    <property type="entry name" value="SGNH hydrolase"/>
    <property type="match status" value="1"/>
</dbReference>
<proteinExistence type="predicted"/>
<dbReference type="OrthoDB" id="7443339at2"/>
<dbReference type="GO" id="GO:0016788">
    <property type="term" value="F:hydrolase activity, acting on ester bonds"/>
    <property type="evidence" value="ECO:0007669"/>
    <property type="project" value="UniProtKB-ARBA"/>
</dbReference>
<reference evidence="2 3" key="1">
    <citation type="submission" date="2016-10" db="EMBL/GenBank/DDBJ databases">
        <authorList>
            <person name="de Groot N.N."/>
        </authorList>
    </citation>
    <scope>NUCLEOTIDE SEQUENCE [LARGE SCALE GENOMIC DNA]</scope>
    <source>
        <strain evidence="2 3">DSM 6793</strain>
    </source>
</reference>
<evidence type="ECO:0000256" key="1">
    <source>
        <dbReference type="SAM" id="SignalP"/>
    </source>
</evidence>
<dbReference type="AlphaFoldDB" id="A0A1I1HMR4"/>
<evidence type="ECO:0000313" key="2">
    <source>
        <dbReference type="EMBL" id="SFC25141.1"/>
    </source>
</evidence>
<dbReference type="Gene3D" id="3.40.50.1110">
    <property type="entry name" value="SGNH hydrolase"/>
    <property type="match status" value="1"/>
</dbReference>
<evidence type="ECO:0008006" key="4">
    <source>
        <dbReference type="Google" id="ProtNLM"/>
    </source>
</evidence>